<evidence type="ECO:0000313" key="3">
    <source>
        <dbReference type="EMBL" id="SDW41959.1"/>
    </source>
</evidence>
<keyword evidence="3" id="KW-0456">Lyase</keyword>
<keyword evidence="1" id="KW-0732">Signal</keyword>
<feature type="signal peptide" evidence="1">
    <location>
        <begin position="1"/>
        <end position="32"/>
    </location>
</feature>
<name>A0A1H2TFE9_9PSEU</name>
<feature type="chain" id="PRO_5011575580" evidence="1">
    <location>
        <begin position="33"/>
        <end position="554"/>
    </location>
</feature>
<gene>
    <name evidence="3" type="ORF">SAMN05421504_101530</name>
</gene>
<proteinExistence type="predicted"/>
<sequence>MRVEIQRRKFLMGGASMAALAATHSVTGTASAAVQAESSDLWREFVRDPYRHPQIPNVAYAGYRTGQRLPHLPVHANVLAYGAKPDGSADAAPAINRAIEQVGKRGGGAVYLPPGTYRIDDVVRIGYDNVVLRGAGRERTTLFATKSLEEIIGINRSRYGGGDNSAWSWSGGLVWVCHRDRYRDLVTAIQARDWPLEGWTGNEGDASKPIAQLTAPATRGAFTLTVDDARGLCAGRRVMLQLDDTADYSLLRHMAGDLPGTATYKWSDKDKLLSYRPFQWPVRIEAVRGKQIRLSQPLPLDARPEWMPRLTTMVTPVSGSGVEDLTIQMVKTVRPRHLKDKGYNGLVFQCAWDCWADNVSVVDSDNGFLLVSSKGVTLSRTRVSGRGQHHSYACREQSHDNLVEDFGIAKFTETTAGSTHHGINVEGLSSGNVWSRGVMEAGTFDTHRGLPFANVRTEITILNDGAHGGSADAGPLYGARFAHWNITVTNERAGCVKIDDVAPCSATVGISAVRDFGQIDKPDFSGELNARLESYGTTAISPSNLHQAQRRLRG</sequence>
<dbReference type="EMBL" id="FNON01000001">
    <property type="protein sequence ID" value="SDW41959.1"/>
    <property type="molecule type" value="Genomic_DNA"/>
</dbReference>
<protein>
    <submittedName>
        <fullName evidence="3">Pectate lyase superfamily protein</fullName>
    </submittedName>
</protein>
<dbReference type="InterPro" id="IPR024535">
    <property type="entry name" value="RHGA/B-epi-like_pectate_lyase"/>
</dbReference>
<dbReference type="Pfam" id="PF12708">
    <property type="entry name" value="Pect-lyase_RHGA_epim"/>
    <property type="match status" value="1"/>
</dbReference>
<keyword evidence="4" id="KW-1185">Reference proteome</keyword>
<accession>A0A1H2TFE9</accession>
<dbReference type="Proteomes" id="UP000199515">
    <property type="component" value="Unassembled WGS sequence"/>
</dbReference>
<dbReference type="PROSITE" id="PS51318">
    <property type="entry name" value="TAT"/>
    <property type="match status" value="1"/>
</dbReference>
<dbReference type="STRING" id="589385.SAMN05421504_101530"/>
<feature type="domain" description="Rhamnogalacturonase A/B/Epimerase-like pectate lyase" evidence="2">
    <location>
        <begin position="77"/>
        <end position="165"/>
    </location>
</feature>
<reference evidence="3 4" key="1">
    <citation type="submission" date="2016-10" db="EMBL/GenBank/DDBJ databases">
        <authorList>
            <person name="de Groot N.N."/>
        </authorList>
    </citation>
    <scope>NUCLEOTIDE SEQUENCE [LARGE SCALE GENOMIC DNA]</scope>
    <source>
        <strain evidence="3 4">CPCC 202699</strain>
    </source>
</reference>
<organism evidence="3 4">
    <name type="scientific">Amycolatopsis xylanica</name>
    <dbReference type="NCBI Taxonomy" id="589385"/>
    <lineage>
        <taxon>Bacteria</taxon>
        <taxon>Bacillati</taxon>
        <taxon>Actinomycetota</taxon>
        <taxon>Actinomycetes</taxon>
        <taxon>Pseudonocardiales</taxon>
        <taxon>Pseudonocardiaceae</taxon>
        <taxon>Amycolatopsis</taxon>
    </lineage>
</organism>
<dbReference type="SUPFAM" id="SSF51126">
    <property type="entry name" value="Pectin lyase-like"/>
    <property type="match status" value="1"/>
</dbReference>
<dbReference type="InterPro" id="IPR006311">
    <property type="entry name" value="TAT_signal"/>
</dbReference>
<dbReference type="AlphaFoldDB" id="A0A1H2TFE9"/>
<evidence type="ECO:0000259" key="2">
    <source>
        <dbReference type="Pfam" id="PF12708"/>
    </source>
</evidence>
<dbReference type="InterPro" id="IPR012334">
    <property type="entry name" value="Pectin_lyas_fold"/>
</dbReference>
<evidence type="ECO:0000313" key="4">
    <source>
        <dbReference type="Proteomes" id="UP000199515"/>
    </source>
</evidence>
<dbReference type="Gene3D" id="2.160.20.10">
    <property type="entry name" value="Single-stranded right-handed beta-helix, Pectin lyase-like"/>
    <property type="match status" value="1"/>
</dbReference>
<evidence type="ECO:0000256" key="1">
    <source>
        <dbReference type="SAM" id="SignalP"/>
    </source>
</evidence>
<dbReference type="GO" id="GO:0016829">
    <property type="term" value="F:lyase activity"/>
    <property type="evidence" value="ECO:0007669"/>
    <property type="project" value="UniProtKB-KW"/>
</dbReference>
<dbReference type="InterPro" id="IPR011050">
    <property type="entry name" value="Pectin_lyase_fold/virulence"/>
</dbReference>